<feature type="region of interest" description="Disordered" evidence="1">
    <location>
        <begin position="129"/>
        <end position="153"/>
    </location>
</feature>
<name>A0A2I0ASE3_9ASPA</name>
<dbReference type="Proteomes" id="UP000236161">
    <property type="component" value="Unassembled WGS sequence"/>
</dbReference>
<dbReference type="InterPro" id="IPR001623">
    <property type="entry name" value="DnaJ_domain"/>
</dbReference>
<dbReference type="SMART" id="SM00271">
    <property type="entry name" value="DnaJ"/>
    <property type="match status" value="1"/>
</dbReference>
<dbReference type="SUPFAM" id="SSF46565">
    <property type="entry name" value="Chaperone J-domain"/>
    <property type="match status" value="1"/>
</dbReference>
<dbReference type="Pfam" id="PF00226">
    <property type="entry name" value="DnaJ"/>
    <property type="match status" value="1"/>
</dbReference>
<dbReference type="AlphaFoldDB" id="A0A2I0ASE3"/>
<proteinExistence type="predicted"/>
<dbReference type="PRINTS" id="PR00625">
    <property type="entry name" value="JDOMAIN"/>
</dbReference>
<dbReference type="InterPro" id="IPR036869">
    <property type="entry name" value="J_dom_sf"/>
</dbReference>
<dbReference type="PANTHER" id="PTHR44743">
    <property type="entry name" value="PUTATIVE, EXPRESSED-RELATED"/>
    <property type="match status" value="1"/>
</dbReference>
<keyword evidence="4" id="KW-1185">Reference proteome</keyword>
<protein>
    <submittedName>
        <fullName evidence="3">Chaperone protein dnaJ 72</fullName>
    </submittedName>
</protein>
<evidence type="ECO:0000313" key="4">
    <source>
        <dbReference type="Proteomes" id="UP000236161"/>
    </source>
</evidence>
<dbReference type="CDD" id="cd06257">
    <property type="entry name" value="DnaJ"/>
    <property type="match status" value="1"/>
</dbReference>
<dbReference type="PROSITE" id="PS50076">
    <property type="entry name" value="DNAJ_2"/>
    <property type="match status" value="1"/>
</dbReference>
<evidence type="ECO:0000259" key="2">
    <source>
        <dbReference type="PROSITE" id="PS50076"/>
    </source>
</evidence>
<dbReference type="InterPro" id="IPR018253">
    <property type="entry name" value="DnaJ_domain_CS"/>
</dbReference>
<dbReference type="OrthoDB" id="10250354at2759"/>
<dbReference type="PROSITE" id="PS00636">
    <property type="entry name" value="DNAJ_1"/>
    <property type="match status" value="1"/>
</dbReference>
<evidence type="ECO:0000313" key="3">
    <source>
        <dbReference type="EMBL" id="PKA58396.1"/>
    </source>
</evidence>
<dbReference type="STRING" id="1088818.A0A2I0ASE3"/>
<organism evidence="3 4">
    <name type="scientific">Apostasia shenzhenica</name>
    <dbReference type="NCBI Taxonomy" id="1088818"/>
    <lineage>
        <taxon>Eukaryota</taxon>
        <taxon>Viridiplantae</taxon>
        <taxon>Streptophyta</taxon>
        <taxon>Embryophyta</taxon>
        <taxon>Tracheophyta</taxon>
        <taxon>Spermatophyta</taxon>
        <taxon>Magnoliopsida</taxon>
        <taxon>Liliopsida</taxon>
        <taxon>Asparagales</taxon>
        <taxon>Orchidaceae</taxon>
        <taxon>Apostasioideae</taxon>
        <taxon>Apostasia</taxon>
    </lineage>
</organism>
<dbReference type="GO" id="GO:0005783">
    <property type="term" value="C:endoplasmic reticulum"/>
    <property type="evidence" value="ECO:0007669"/>
    <property type="project" value="UniProtKB-ARBA"/>
</dbReference>
<reference evidence="3 4" key="1">
    <citation type="journal article" date="2017" name="Nature">
        <title>The Apostasia genome and the evolution of orchids.</title>
        <authorList>
            <person name="Zhang G.Q."/>
            <person name="Liu K.W."/>
            <person name="Li Z."/>
            <person name="Lohaus R."/>
            <person name="Hsiao Y.Y."/>
            <person name="Niu S.C."/>
            <person name="Wang J.Y."/>
            <person name="Lin Y.C."/>
            <person name="Xu Q."/>
            <person name="Chen L.J."/>
            <person name="Yoshida K."/>
            <person name="Fujiwara S."/>
            <person name="Wang Z.W."/>
            <person name="Zhang Y.Q."/>
            <person name="Mitsuda N."/>
            <person name="Wang M."/>
            <person name="Liu G.H."/>
            <person name="Pecoraro L."/>
            <person name="Huang H.X."/>
            <person name="Xiao X.J."/>
            <person name="Lin M."/>
            <person name="Wu X.Y."/>
            <person name="Wu W.L."/>
            <person name="Chen Y.Y."/>
            <person name="Chang S.B."/>
            <person name="Sakamoto S."/>
            <person name="Ohme-Takagi M."/>
            <person name="Yagi M."/>
            <person name="Zeng S.J."/>
            <person name="Shen C.Y."/>
            <person name="Yeh C.M."/>
            <person name="Luo Y.B."/>
            <person name="Tsai W.C."/>
            <person name="Van de Peer Y."/>
            <person name="Liu Z.J."/>
        </authorList>
    </citation>
    <scope>NUCLEOTIDE SEQUENCE [LARGE SCALE GENOMIC DNA]</scope>
    <source>
        <strain evidence="4">cv. Shenzhen</strain>
        <tissue evidence="3">Stem</tissue>
    </source>
</reference>
<dbReference type="Gene3D" id="1.10.287.110">
    <property type="entry name" value="DnaJ domain"/>
    <property type="match status" value="1"/>
</dbReference>
<gene>
    <name evidence="3" type="primary">ATJ72</name>
    <name evidence="3" type="ORF">AXF42_Ash013902</name>
</gene>
<dbReference type="PANTHER" id="PTHR44743:SF11">
    <property type="entry name" value="PUTATIVE, EXPRESSED-RELATED"/>
    <property type="match status" value="1"/>
</dbReference>
<evidence type="ECO:0000256" key="1">
    <source>
        <dbReference type="SAM" id="MobiDB-lite"/>
    </source>
</evidence>
<dbReference type="EMBL" id="KZ451953">
    <property type="protein sequence ID" value="PKA58396.1"/>
    <property type="molecule type" value="Genomic_DNA"/>
</dbReference>
<accession>A0A2I0ASE3</accession>
<feature type="domain" description="J" evidence="2">
    <location>
        <begin position="10"/>
        <end position="80"/>
    </location>
</feature>
<sequence length="153" mass="17191">MDAGGAEESCYYSLLGIRRNASAAEIRSAYRNLALKWHLDRWTKESPAAVVEAKRKFQLIQEAYSVLSDNGKRAMYDAGLFDPVDDDDDDQDFTDFMGEMLAMMDSVKPEKPDSLEDLQRIFEDIVGGVGTGDEPWRTTPDVPPRRAGGYFAR</sequence>